<dbReference type="InterPro" id="IPR045312">
    <property type="entry name" value="PCBER-like"/>
</dbReference>
<evidence type="ECO:0000313" key="5">
    <source>
        <dbReference type="Proteomes" id="UP001303760"/>
    </source>
</evidence>
<dbReference type="InterPro" id="IPR008030">
    <property type="entry name" value="NmrA-like"/>
</dbReference>
<protein>
    <recommendedName>
        <fullName evidence="3">NmrA-like domain-containing protein</fullName>
    </recommendedName>
</protein>
<dbReference type="EMBL" id="MU860078">
    <property type="protein sequence ID" value="KAK4238953.1"/>
    <property type="molecule type" value="Genomic_DNA"/>
</dbReference>
<organism evidence="4 5">
    <name type="scientific">Achaetomium macrosporum</name>
    <dbReference type="NCBI Taxonomy" id="79813"/>
    <lineage>
        <taxon>Eukaryota</taxon>
        <taxon>Fungi</taxon>
        <taxon>Dikarya</taxon>
        <taxon>Ascomycota</taxon>
        <taxon>Pezizomycotina</taxon>
        <taxon>Sordariomycetes</taxon>
        <taxon>Sordariomycetidae</taxon>
        <taxon>Sordariales</taxon>
        <taxon>Chaetomiaceae</taxon>
        <taxon>Achaetomium</taxon>
    </lineage>
</organism>
<accession>A0AAN7HCX7</accession>
<proteinExistence type="predicted"/>
<evidence type="ECO:0000256" key="1">
    <source>
        <dbReference type="ARBA" id="ARBA00022857"/>
    </source>
</evidence>
<dbReference type="InterPro" id="IPR051609">
    <property type="entry name" value="NmrA/Isoflavone_reductase-like"/>
</dbReference>
<sequence>MTQRYAKDQPAGFTNRIERVAIVGAGGQLGKYFAQELVKTGRHTVTALTRIGSKNRPADGVKAVPVDYDDEKSLVSALQGQQFLIITLAVTAPPETHSKLVQAAAKAGIPYIMPNYFGGDFTNEKLMKEDLLAHHPGKHLEEIEATGVTSWIALVCGLWYEYSLVLGPIWLGFDHQNKKMTFWDDGTTKANLTTFEQCGRAVAALLSLKELPDDEADTSPTVSSWRNKPLYISSFLVSQKDMFESWKRATGETDADWTIEYEPTQERYERGIAQMKSATDPLSKRMGAATATFVRMFFPNGGGDYESIRGLANEALGLPKEDLDERTAVAKKMLDEGYPQWVFSRLLNAEDQSELARKA</sequence>
<keyword evidence="5" id="KW-1185">Reference proteome</keyword>
<evidence type="ECO:0000259" key="3">
    <source>
        <dbReference type="Pfam" id="PF05368"/>
    </source>
</evidence>
<dbReference type="AlphaFoldDB" id="A0AAN7HCX7"/>
<reference evidence="4" key="1">
    <citation type="journal article" date="2023" name="Mol. Phylogenet. Evol.">
        <title>Genome-scale phylogeny and comparative genomics of the fungal order Sordariales.</title>
        <authorList>
            <person name="Hensen N."/>
            <person name="Bonometti L."/>
            <person name="Westerberg I."/>
            <person name="Brannstrom I.O."/>
            <person name="Guillou S."/>
            <person name="Cros-Aarteil S."/>
            <person name="Calhoun S."/>
            <person name="Haridas S."/>
            <person name="Kuo A."/>
            <person name="Mondo S."/>
            <person name="Pangilinan J."/>
            <person name="Riley R."/>
            <person name="LaButti K."/>
            <person name="Andreopoulos B."/>
            <person name="Lipzen A."/>
            <person name="Chen C."/>
            <person name="Yan M."/>
            <person name="Daum C."/>
            <person name="Ng V."/>
            <person name="Clum A."/>
            <person name="Steindorff A."/>
            <person name="Ohm R.A."/>
            <person name="Martin F."/>
            <person name="Silar P."/>
            <person name="Natvig D.O."/>
            <person name="Lalanne C."/>
            <person name="Gautier V."/>
            <person name="Ament-Velasquez S.L."/>
            <person name="Kruys A."/>
            <person name="Hutchinson M.I."/>
            <person name="Powell A.J."/>
            <person name="Barry K."/>
            <person name="Miller A.N."/>
            <person name="Grigoriev I.V."/>
            <person name="Debuchy R."/>
            <person name="Gladieux P."/>
            <person name="Hiltunen Thoren M."/>
            <person name="Johannesson H."/>
        </authorList>
    </citation>
    <scope>NUCLEOTIDE SEQUENCE</scope>
    <source>
        <strain evidence="4">CBS 532.94</strain>
    </source>
</reference>
<reference evidence="4" key="2">
    <citation type="submission" date="2023-05" db="EMBL/GenBank/DDBJ databases">
        <authorList>
            <consortium name="Lawrence Berkeley National Laboratory"/>
            <person name="Steindorff A."/>
            <person name="Hensen N."/>
            <person name="Bonometti L."/>
            <person name="Westerberg I."/>
            <person name="Brannstrom I.O."/>
            <person name="Guillou S."/>
            <person name="Cros-Aarteil S."/>
            <person name="Calhoun S."/>
            <person name="Haridas S."/>
            <person name="Kuo A."/>
            <person name="Mondo S."/>
            <person name="Pangilinan J."/>
            <person name="Riley R."/>
            <person name="Labutti K."/>
            <person name="Andreopoulos B."/>
            <person name="Lipzen A."/>
            <person name="Chen C."/>
            <person name="Yanf M."/>
            <person name="Daum C."/>
            <person name="Ng V."/>
            <person name="Clum A."/>
            <person name="Ohm R."/>
            <person name="Martin F."/>
            <person name="Silar P."/>
            <person name="Natvig D."/>
            <person name="Lalanne C."/>
            <person name="Gautier V."/>
            <person name="Ament-Velasquez S.L."/>
            <person name="Kruys A."/>
            <person name="Hutchinson M.I."/>
            <person name="Powell A.J."/>
            <person name="Barry K."/>
            <person name="Miller A.N."/>
            <person name="Grigoriev I.V."/>
            <person name="Debuchy R."/>
            <person name="Gladieux P."/>
            <person name="Thoren M.H."/>
            <person name="Johannesson H."/>
        </authorList>
    </citation>
    <scope>NUCLEOTIDE SEQUENCE</scope>
    <source>
        <strain evidence="4">CBS 532.94</strain>
    </source>
</reference>
<dbReference type="SUPFAM" id="SSF51735">
    <property type="entry name" value="NAD(P)-binding Rossmann-fold domains"/>
    <property type="match status" value="1"/>
</dbReference>
<keyword evidence="2" id="KW-0560">Oxidoreductase</keyword>
<dbReference type="PANTHER" id="PTHR47706">
    <property type="entry name" value="NMRA-LIKE FAMILY PROTEIN"/>
    <property type="match status" value="1"/>
</dbReference>
<dbReference type="PANTHER" id="PTHR47706:SF7">
    <property type="entry name" value="CIPA-LIKE, PUTATIVE (AFU_ORTHOLOGUE AFUA_1G01630)-RELATED"/>
    <property type="match status" value="1"/>
</dbReference>
<dbReference type="Pfam" id="PF05368">
    <property type="entry name" value="NmrA"/>
    <property type="match status" value="1"/>
</dbReference>
<gene>
    <name evidence="4" type="ORF">C8A03DRAFT_43378</name>
</gene>
<comment type="caution">
    <text evidence="4">The sequence shown here is derived from an EMBL/GenBank/DDBJ whole genome shotgun (WGS) entry which is preliminary data.</text>
</comment>
<name>A0AAN7HCX7_9PEZI</name>
<dbReference type="GO" id="GO:0016491">
    <property type="term" value="F:oxidoreductase activity"/>
    <property type="evidence" value="ECO:0007669"/>
    <property type="project" value="UniProtKB-KW"/>
</dbReference>
<keyword evidence="1" id="KW-0521">NADP</keyword>
<evidence type="ECO:0000256" key="2">
    <source>
        <dbReference type="ARBA" id="ARBA00023002"/>
    </source>
</evidence>
<dbReference type="Gene3D" id="3.90.25.10">
    <property type="entry name" value="UDP-galactose 4-epimerase, domain 1"/>
    <property type="match status" value="1"/>
</dbReference>
<evidence type="ECO:0000313" key="4">
    <source>
        <dbReference type="EMBL" id="KAK4238953.1"/>
    </source>
</evidence>
<feature type="domain" description="NmrA-like" evidence="3">
    <location>
        <begin position="19"/>
        <end position="140"/>
    </location>
</feature>
<dbReference type="Proteomes" id="UP001303760">
    <property type="component" value="Unassembled WGS sequence"/>
</dbReference>
<dbReference type="Gene3D" id="3.40.50.720">
    <property type="entry name" value="NAD(P)-binding Rossmann-like Domain"/>
    <property type="match status" value="1"/>
</dbReference>
<dbReference type="InterPro" id="IPR036291">
    <property type="entry name" value="NAD(P)-bd_dom_sf"/>
</dbReference>
<dbReference type="CDD" id="cd05259">
    <property type="entry name" value="PCBER_SDR_a"/>
    <property type="match status" value="1"/>
</dbReference>